<protein>
    <submittedName>
        <fullName evidence="1">Uncharacterized protein</fullName>
    </submittedName>
</protein>
<comment type="caution">
    <text evidence="1">The sequence shown here is derived from an EMBL/GenBank/DDBJ whole genome shotgun (WGS) entry which is preliminary data.</text>
</comment>
<name>A0ACC0WA14_9STRA</name>
<evidence type="ECO:0000313" key="1">
    <source>
        <dbReference type="EMBL" id="KAI9915609.1"/>
    </source>
</evidence>
<sequence length="187" mass="20925">MDGRLRLSRNVVSVLERTAVVLSVTWSTTGHDLLTTERRIVFSRTFQSIAVANVIRILLVKLCGGDLLDKLGTKKFNAIVDTDSRSFKEHSGKVLFGNSINFRHLEFVFASFGSKRIIPSLCDHSSSPQTPANIPIIIQPLHKHKYAKFPFIIHCFSSPQTQVRNGKPSEPSVLQVLPHLPRMILSP</sequence>
<reference evidence="1 2" key="1">
    <citation type="journal article" date="2022" name="bioRxiv">
        <title>The genome of the oomycete Peronosclerospora sorghi, a cosmopolitan pathogen of maize and sorghum, is inflated with dispersed pseudogenes.</title>
        <authorList>
            <person name="Fletcher K."/>
            <person name="Martin F."/>
            <person name="Isakeit T."/>
            <person name="Cavanaugh K."/>
            <person name="Magill C."/>
            <person name="Michelmore R."/>
        </authorList>
    </citation>
    <scope>NUCLEOTIDE SEQUENCE [LARGE SCALE GENOMIC DNA]</scope>
    <source>
        <strain evidence="1">P6</strain>
    </source>
</reference>
<organism evidence="1 2">
    <name type="scientific">Peronosclerospora sorghi</name>
    <dbReference type="NCBI Taxonomy" id="230839"/>
    <lineage>
        <taxon>Eukaryota</taxon>
        <taxon>Sar</taxon>
        <taxon>Stramenopiles</taxon>
        <taxon>Oomycota</taxon>
        <taxon>Peronosporomycetes</taxon>
        <taxon>Peronosporales</taxon>
        <taxon>Peronosporaceae</taxon>
        <taxon>Peronosclerospora</taxon>
    </lineage>
</organism>
<evidence type="ECO:0000313" key="2">
    <source>
        <dbReference type="Proteomes" id="UP001163321"/>
    </source>
</evidence>
<dbReference type="EMBL" id="CM047582">
    <property type="protein sequence ID" value="KAI9915609.1"/>
    <property type="molecule type" value="Genomic_DNA"/>
</dbReference>
<keyword evidence="2" id="KW-1185">Reference proteome</keyword>
<accession>A0ACC0WA14</accession>
<proteinExistence type="predicted"/>
<dbReference type="Proteomes" id="UP001163321">
    <property type="component" value="Chromosome 3"/>
</dbReference>
<gene>
    <name evidence="1" type="ORF">PsorP6_008060</name>
</gene>